<keyword evidence="4" id="KW-1185">Reference proteome</keyword>
<accession>A0ABR9XSE6</accession>
<name>A0ABR9XSE6_9CHLB</name>
<dbReference type="EMBL" id="JADGII010000010">
    <property type="protein sequence ID" value="MBF0636966.1"/>
    <property type="molecule type" value="Genomic_DNA"/>
</dbReference>
<dbReference type="InterPro" id="IPR044060">
    <property type="entry name" value="Bacterial_rp_domain"/>
</dbReference>
<evidence type="ECO:0000313" key="3">
    <source>
        <dbReference type="EMBL" id="MBF0636966.1"/>
    </source>
</evidence>
<reference evidence="3 4" key="1">
    <citation type="journal article" date="2020" name="Microorganisms">
        <title>Simultaneous Genome Sequencing of Prosthecochloris ethylica and Desulfuromonas acetoxidans within a Syntrophic Mixture Reveals Unique Pili and Protein Interactions.</title>
        <authorList>
            <person name="Kyndt J.A."/>
            <person name="Van Beeumen J.J."/>
            <person name="Meyer T.E."/>
        </authorList>
    </citation>
    <scope>NUCLEOTIDE SEQUENCE [LARGE SCALE GENOMIC DNA]</scope>
    <source>
        <strain evidence="3 4">N3</strain>
    </source>
</reference>
<sequence length="301" mass="32713">MDRGNNRLTDCSGCIRAAYYASFLPDSAPPGNGTLNDGSKTEQAVMYNLEVIGGEGDGSYRAGDEVTVSAEPVQNGKAFSGWDAPSGIRIENSSAPLTTLVMPEQHLTVVARYAPRLQSLQLTSEQNPPWRSGTITSTGEVTGPGMGLGDRGRRVALRAFITFDLTPLPSGTEVHKAHLVMRYGGTNGDVFDRDKLDDGFLDRFLVESVRTGAELEPGDYSRAGESLGQYPVSLFAENWQTIRPVDVTAALERAVLAGRNSVTFRLRFLASGDNDEDEDVIFLDTRGDRLRLEVQYAAESR</sequence>
<evidence type="ECO:0000259" key="2">
    <source>
        <dbReference type="Pfam" id="PF18998"/>
    </source>
</evidence>
<evidence type="ECO:0000256" key="1">
    <source>
        <dbReference type="SAM" id="MobiDB-lite"/>
    </source>
</evidence>
<dbReference type="Pfam" id="PF18998">
    <property type="entry name" value="Flg_new_2"/>
    <property type="match status" value="1"/>
</dbReference>
<protein>
    <recommendedName>
        <fullName evidence="2">Bacterial repeat domain-containing protein</fullName>
    </recommendedName>
</protein>
<feature type="compositionally biased region" description="Polar residues" evidence="1">
    <location>
        <begin position="123"/>
        <end position="140"/>
    </location>
</feature>
<dbReference type="RefSeq" id="WP_175187349.1">
    <property type="nucleotide sequence ID" value="NZ_JABVZQ010000007.1"/>
</dbReference>
<feature type="domain" description="Bacterial repeat" evidence="2">
    <location>
        <begin position="56"/>
        <end position="114"/>
    </location>
</feature>
<proteinExistence type="predicted"/>
<comment type="caution">
    <text evidence="3">The sequence shown here is derived from an EMBL/GenBank/DDBJ whole genome shotgun (WGS) entry which is preliminary data.</text>
</comment>
<evidence type="ECO:0000313" key="4">
    <source>
        <dbReference type="Proteomes" id="UP000619838"/>
    </source>
</evidence>
<dbReference type="Proteomes" id="UP000619838">
    <property type="component" value="Unassembled WGS sequence"/>
</dbReference>
<organism evidence="3 4">
    <name type="scientific">Prosthecochloris ethylica</name>
    <dbReference type="NCBI Taxonomy" id="2743976"/>
    <lineage>
        <taxon>Bacteria</taxon>
        <taxon>Pseudomonadati</taxon>
        <taxon>Chlorobiota</taxon>
        <taxon>Chlorobiia</taxon>
        <taxon>Chlorobiales</taxon>
        <taxon>Chlorobiaceae</taxon>
        <taxon>Prosthecochloris</taxon>
    </lineage>
</organism>
<feature type="region of interest" description="Disordered" evidence="1">
    <location>
        <begin position="123"/>
        <end position="148"/>
    </location>
</feature>
<gene>
    <name evidence="3" type="ORF">INT08_07250</name>
</gene>